<feature type="region of interest" description="Disordered" evidence="1">
    <location>
        <begin position="1"/>
        <end position="60"/>
    </location>
</feature>
<dbReference type="GO" id="GO:0001401">
    <property type="term" value="C:SAM complex"/>
    <property type="evidence" value="ECO:0007669"/>
    <property type="project" value="TreeGrafter"/>
</dbReference>
<reference evidence="3" key="1">
    <citation type="journal article" date="2020" name="Stud. Mycol.">
        <title>101 Dothideomycetes genomes: a test case for predicting lifestyles and emergence of pathogens.</title>
        <authorList>
            <person name="Haridas S."/>
            <person name="Albert R."/>
            <person name="Binder M."/>
            <person name="Bloem J."/>
            <person name="Labutti K."/>
            <person name="Salamov A."/>
            <person name="Andreopoulos B."/>
            <person name="Baker S."/>
            <person name="Barry K."/>
            <person name="Bills G."/>
            <person name="Bluhm B."/>
            <person name="Cannon C."/>
            <person name="Castanera R."/>
            <person name="Culley D."/>
            <person name="Daum C."/>
            <person name="Ezra D."/>
            <person name="Gonzalez J."/>
            <person name="Henrissat B."/>
            <person name="Kuo A."/>
            <person name="Liang C."/>
            <person name="Lipzen A."/>
            <person name="Lutzoni F."/>
            <person name="Magnuson J."/>
            <person name="Mondo S."/>
            <person name="Nolan M."/>
            <person name="Ohm R."/>
            <person name="Pangilinan J."/>
            <person name="Park H.-J."/>
            <person name="Ramirez L."/>
            <person name="Alfaro M."/>
            <person name="Sun H."/>
            <person name="Tritt A."/>
            <person name="Yoshinaga Y."/>
            <person name="Zwiers L.-H."/>
            <person name="Turgeon B."/>
            <person name="Goodwin S."/>
            <person name="Spatafora J."/>
            <person name="Crous P."/>
            <person name="Grigoriev I."/>
        </authorList>
    </citation>
    <scope>NUCLEOTIDE SEQUENCE</scope>
    <source>
        <strain evidence="3">CBS 113389</strain>
    </source>
</reference>
<dbReference type="PANTHER" id="PTHR12289:SF44">
    <property type="entry name" value="OUTER MEMBRANE PROTEIN (SAM35), PUTATIVE (AFU_ORTHOLOGUE AFUA_1G13180)-RELATED"/>
    <property type="match status" value="1"/>
</dbReference>
<organism evidence="3 4">
    <name type="scientific">Neohortaea acidophila</name>
    <dbReference type="NCBI Taxonomy" id="245834"/>
    <lineage>
        <taxon>Eukaryota</taxon>
        <taxon>Fungi</taxon>
        <taxon>Dikarya</taxon>
        <taxon>Ascomycota</taxon>
        <taxon>Pezizomycotina</taxon>
        <taxon>Dothideomycetes</taxon>
        <taxon>Dothideomycetidae</taxon>
        <taxon>Mycosphaerellales</taxon>
        <taxon>Teratosphaeriaceae</taxon>
        <taxon>Neohortaea</taxon>
    </lineage>
</organism>
<dbReference type="CDD" id="cd03054">
    <property type="entry name" value="GST_N_Metaxin"/>
    <property type="match status" value="1"/>
</dbReference>
<name>A0A6A6Q3T3_9PEZI</name>
<dbReference type="RefSeq" id="XP_033593280.1">
    <property type="nucleotide sequence ID" value="XM_033730599.1"/>
</dbReference>
<evidence type="ECO:0000259" key="2">
    <source>
        <dbReference type="Pfam" id="PF17172"/>
    </source>
</evidence>
<evidence type="ECO:0000256" key="1">
    <source>
        <dbReference type="SAM" id="MobiDB-lite"/>
    </source>
</evidence>
<dbReference type="InterPro" id="IPR050931">
    <property type="entry name" value="Mito_Protein_Transport_Metaxin"/>
</dbReference>
<dbReference type="Pfam" id="PF17172">
    <property type="entry name" value="GST_N_4"/>
    <property type="match status" value="1"/>
</dbReference>
<gene>
    <name evidence="3" type="ORF">BDY17DRAFT_245069</name>
</gene>
<dbReference type="GO" id="GO:0007005">
    <property type="term" value="P:mitochondrion organization"/>
    <property type="evidence" value="ECO:0007669"/>
    <property type="project" value="TreeGrafter"/>
</dbReference>
<keyword evidence="4" id="KW-1185">Reference proteome</keyword>
<feature type="domain" description="Thioredoxin-like fold" evidence="2">
    <location>
        <begin position="120"/>
        <end position="225"/>
    </location>
</feature>
<dbReference type="OrthoDB" id="198787at2759"/>
<sequence length="370" mass="41013">MPGDSVVNVDEDARDAGLRPESAVRPLEGEDGHNPVTSTATAHRKSPPHSGDAVATTDKKGAKSWFSIPTPLKRVFDQFPLIVYAENALPIRARRKGASNVFYIFTTEEDARFARASFNPSCLKWQTYLRIAGIPFDTRPSNNHASPSGALPFLLPFPSKSARSDDVTQSLEVISGQKIKRWAKEQSASNEVHEPSDIRYEAFASLLDHRIRKAWLLQLYLNPANVSVVKRLYTEPCSSNPVVQMTIAAQLHAAAETEIIKASARSSSAIKIEEGDIMRDADQAFAALSALLGDDRWFFSTSNAEKDNDISIVGPGLFDASVFAYTHLVLDSDETAQTPLMDWKENPLKELLHKYGNLVSHRDRVVELYF</sequence>
<dbReference type="GeneID" id="54471601"/>
<accession>A0A6A6Q3T3</accession>
<dbReference type="AlphaFoldDB" id="A0A6A6Q3T3"/>
<dbReference type="InterPro" id="IPR012336">
    <property type="entry name" value="Thioredoxin-like_fold"/>
</dbReference>
<dbReference type="EMBL" id="MU001632">
    <property type="protein sequence ID" value="KAF2486711.1"/>
    <property type="molecule type" value="Genomic_DNA"/>
</dbReference>
<dbReference type="PANTHER" id="PTHR12289">
    <property type="entry name" value="METAXIN RELATED"/>
    <property type="match status" value="1"/>
</dbReference>
<evidence type="ECO:0000313" key="3">
    <source>
        <dbReference type="EMBL" id="KAF2486711.1"/>
    </source>
</evidence>
<evidence type="ECO:0000313" key="4">
    <source>
        <dbReference type="Proteomes" id="UP000799767"/>
    </source>
</evidence>
<proteinExistence type="predicted"/>
<protein>
    <recommendedName>
        <fullName evidence="2">Thioredoxin-like fold domain-containing protein</fullName>
    </recommendedName>
</protein>
<dbReference type="Proteomes" id="UP000799767">
    <property type="component" value="Unassembled WGS sequence"/>
</dbReference>